<proteinExistence type="predicted"/>
<organism evidence="3 4">
    <name type="scientific">Mycena pura</name>
    <dbReference type="NCBI Taxonomy" id="153505"/>
    <lineage>
        <taxon>Eukaryota</taxon>
        <taxon>Fungi</taxon>
        <taxon>Dikarya</taxon>
        <taxon>Basidiomycota</taxon>
        <taxon>Agaricomycotina</taxon>
        <taxon>Agaricomycetes</taxon>
        <taxon>Agaricomycetidae</taxon>
        <taxon>Agaricales</taxon>
        <taxon>Marasmiineae</taxon>
        <taxon>Mycenaceae</taxon>
        <taxon>Mycena</taxon>
    </lineage>
</organism>
<dbReference type="Proteomes" id="UP001219525">
    <property type="component" value="Unassembled WGS sequence"/>
</dbReference>
<protein>
    <submittedName>
        <fullName evidence="3">Uncharacterized protein</fullName>
    </submittedName>
</protein>
<sequence>MASSYNLTIDDSSPLISYGPSGAWQDASSNDTAGLPYTAGTFHSTTASGATATIHFNGTGIEVYGGHRPEYGVYSMTVDGQTVASGTAASSEIEAQQLLGSATGLANGPHTAILTSSGVGMDIDWANLITQTGSPGSTTSTIVVDDASPAITYAGPWQTNNIAEYMNGTLHYTQGQGAAASLPFFGSAVAVYGTVAPDHANVQIAIDGQTTLINAQSASISAVHPYYANNLDSSQHMLIITNPGQQTGTGPFIDLDSITVYEATAPAGPNPSAIANQSPNPGPSASANQSGGGSASRTGTQVKSVFGLPTGAMVGIIVAGSIAVLGLIALFLFLLVRQKRRRRARVVDPSTPVDAELPIQGPNMRTRFTPDTPVQPQPTFTQLATRHSIAPSYYAFSDSTESVASTTPMVPAVPTLNMPKVPSRAQQGVMNRELRPNRL</sequence>
<feature type="transmembrane region" description="Helical" evidence="2">
    <location>
        <begin position="312"/>
        <end position="336"/>
    </location>
</feature>
<feature type="region of interest" description="Disordered" evidence="1">
    <location>
        <begin position="414"/>
        <end position="439"/>
    </location>
</feature>
<dbReference type="Gene3D" id="2.60.120.260">
    <property type="entry name" value="Galactose-binding domain-like"/>
    <property type="match status" value="2"/>
</dbReference>
<gene>
    <name evidence="3" type="ORF">GGX14DRAFT_438211</name>
</gene>
<feature type="region of interest" description="Disordered" evidence="1">
    <location>
        <begin position="269"/>
        <end position="298"/>
    </location>
</feature>
<accession>A0AAD6VRB4</accession>
<evidence type="ECO:0000313" key="3">
    <source>
        <dbReference type="EMBL" id="KAJ7217764.1"/>
    </source>
</evidence>
<name>A0AAD6VRB4_9AGAR</name>
<comment type="caution">
    <text evidence="3">The sequence shown here is derived from an EMBL/GenBank/DDBJ whole genome shotgun (WGS) entry which is preliminary data.</text>
</comment>
<evidence type="ECO:0000256" key="1">
    <source>
        <dbReference type="SAM" id="MobiDB-lite"/>
    </source>
</evidence>
<keyword evidence="2" id="KW-1133">Transmembrane helix</keyword>
<dbReference type="AlphaFoldDB" id="A0AAD6VRB4"/>
<keyword evidence="2" id="KW-0472">Membrane</keyword>
<keyword evidence="2" id="KW-0812">Transmembrane</keyword>
<evidence type="ECO:0000256" key="2">
    <source>
        <dbReference type="SAM" id="Phobius"/>
    </source>
</evidence>
<dbReference type="EMBL" id="JARJCW010000013">
    <property type="protein sequence ID" value="KAJ7217764.1"/>
    <property type="molecule type" value="Genomic_DNA"/>
</dbReference>
<evidence type="ECO:0000313" key="4">
    <source>
        <dbReference type="Proteomes" id="UP001219525"/>
    </source>
</evidence>
<reference evidence="3" key="1">
    <citation type="submission" date="2023-03" db="EMBL/GenBank/DDBJ databases">
        <title>Massive genome expansion in bonnet fungi (Mycena s.s.) driven by repeated elements and novel gene families across ecological guilds.</title>
        <authorList>
            <consortium name="Lawrence Berkeley National Laboratory"/>
            <person name="Harder C.B."/>
            <person name="Miyauchi S."/>
            <person name="Viragh M."/>
            <person name="Kuo A."/>
            <person name="Thoen E."/>
            <person name="Andreopoulos B."/>
            <person name="Lu D."/>
            <person name="Skrede I."/>
            <person name="Drula E."/>
            <person name="Henrissat B."/>
            <person name="Morin E."/>
            <person name="Kohler A."/>
            <person name="Barry K."/>
            <person name="LaButti K."/>
            <person name="Morin E."/>
            <person name="Salamov A."/>
            <person name="Lipzen A."/>
            <person name="Mereny Z."/>
            <person name="Hegedus B."/>
            <person name="Baldrian P."/>
            <person name="Stursova M."/>
            <person name="Weitz H."/>
            <person name="Taylor A."/>
            <person name="Grigoriev I.V."/>
            <person name="Nagy L.G."/>
            <person name="Martin F."/>
            <person name="Kauserud H."/>
        </authorList>
    </citation>
    <scope>NUCLEOTIDE SEQUENCE</scope>
    <source>
        <strain evidence="3">9144</strain>
    </source>
</reference>
<keyword evidence="4" id="KW-1185">Reference proteome</keyword>